<gene>
    <name evidence="1" type="ORF">Cgig2_034057</name>
</gene>
<reference evidence="1" key="1">
    <citation type="submission" date="2022-04" db="EMBL/GenBank/DDBJ databases">
        <title>Carnegiea gigantea Genome sequencing and assembly v2.</title>
        <authorList>
            <person name="Copetti D."/>
            <person name="Sanderson M.J."/>
            <person name="Burquez A."/>
            <person name="Wojciechowski M.F."/>
        </authorList>
    </citation>
    <scope>NUCLEOTIDE SEQUENCE</scope>
    <source>
        <strain evidence="1">SGP5-SGP5p</strain>
        <tissue evidence="1">Aerial part</tissue>
    </source>
</reference>
<organism evidence="1 2">
    <name type="scientific">Carnegiea gigantea</name>
    <dbReference type="NCBI Taxonomy" id="171969"/>
    <lineage>
        <taxon>Eukaryota</taxon>
        <taxon>Viridiplantae</taxon>
        <taxon>Streptophyta</taxon>
        <taxon>Embryophyta</taxon>
        <taxon>Tracheophyta</taxon>
        <taxon>Spermatophyta</taxon>
        <taxon>Magnoliopsida</taxon>
        <taxon>eudicotyledons</taxon>
        <taxon>Gunneridae</taxon>
        <taxon>Pentapetalae</taxon>
        <taxon>Caryophyllales</taxon>
        <taxon>Cactineae</taxon>
        <taxon>Cactaceae</taxon>
        <taxon>Cactoideae</taxon>
        <taxon>Echinocereeae</taxon>
        <taxon>Carnegiea</taxon>
    </lineage>
</organism>
<dbReference type="EMBL" id="JAKOGI010000086">
    <property type="protein sequence ID" value="KAJ8444822.1"/>
    <property type="molecule type" value="Genomic_DNA"/>
</dbReference>
<protein>
    <submittedName>
        <fullName evidence="1">Uncharacterized protein</fullName>
    </submittedName>
</protein>
<evidence type="ECO:0000313" key="1">
    <source>
        <dbReference type="EMBL" id="KAJ8444822.1"/>
    </source>
</evidence>
<keyword evidence="2" id="KW-1185">Reference proteome</keyword>
<evidence type="ECO:0000313" key="2">
    <source>
        <dbReference type="Proteomes" id="UP001153076"/>
    </source>
</evidence>
<dbReference type="Proteomes" id="UP001153076">
    <property type="component" value="Unassembled WGS sequence"/>
</dbReference>
<accession>A0A9Q1QJS3</accession>
<name>A0A9Q1QJS3_9CARY</name>
<dbReference type="AlphaFoldDB" id="A0A9Q1QJS3"/>
<sequence>MALTRQAEVATTRAAKIGGTRTSIADSWKSFAGKHMTSDGSSAGTLTNKRWLGPQAVNTEDVGDMVHMKATSGDKAATPTVAVRRAVHTPAYNRRGRLHDRISGFYRISFIYQSLVRMKMYSMALSEEAISNGRYYKGLYILDKRVLAKLEFKSPSTVAHSLIEDSYDRQVYTYSNASSIAQFSV</sequence>
<comment type="caution">
    <text evidence="1">The sequence shown here is derived from an EMBL/GenBank/DDBJ whole genome shotgun (WGS) entry which is preliminary data.</text>
</comment>
<proteinExistence type="predicted"/>